<name>A0A812IS96_SYMPI</name>
<evidence type="ECO:0000313" key="3">
    <source>
        <dbReference type="Proteomes" id="UP000649617"/>
    </source>
</evidence>
<organism evidence="2 3">
    <name type="scientific">Symbiodinium pilosum</name>
    <name type="common">Dinoflagellate</name>
    <dbReference type="NCBI Taxonomy" id="2952"/>
    <lineage>
        <taxon>Eukaryota</taxon>
        <taxon>Sar</taxon>
        <taxon>Alveolata</taxon>
        <taxon>Dinophyceae</taxon>
        <taxon>Suessiales</taxon>
        <taxon>Symbiodiniaceae</taxon>
        <taxon>Symbiodinium</taxon>
    </lineage>
</organism>
<dbReference type="AlphaFoldDB" id="A0A812IS96"/>
<dbReference type="OrthoDB" id="10350209at2759"/>
<feature type="region of interest" description="Disordered" evidence="1">
    <location>
        <begin position="72"/>
        <end position="96"/>
    </location>
</feature>
<feature type="region of interest" description="Disordered" evidence="1">
    <location>
        <begin position="1"/>
        <end position="40"/>
    </location>
</feature>
<reference evidence="2" key="1">
    <citation type="submission" date="2021-02" db="EMBL/GenBank/DDBJ databases">
        <authorList>
            <person name="Dougan E. K."/>
            <person name="Rhodes N."/>
            <person name="Thang M."/>
            <person name="Chan C."/>
        </authorList>
    </citation>
    <scope>NUCLEOTIDE SEQUENCE</scope>
</reference>
<keyword evidence="3" id="KW-1185">Reference proteome</keyword>
<accession>A0A812IS96</accession>
<comment type="caution">
    <text evidence="2">The sequence shown here is derived from an EMBL/GenBank/DDBJ whole genome shotgun (WGS) entry which is preliminary data.</text>
</comment>
<feature type="non-terminal residue" evidence="2">
    <location>
        <position position="96"/>
    </location>
</feature>
<protein>
    <submittedName>
        <fullName evidence="2">Uncharacterized protein</fullName>
    </submittedName>
</protein>
<dbReference type="EMBL" id="CAJNIZ010001057">
    <property type="protein sequence ID" value="CAE7181860.1"/>
    <property type="molecule type" value="Genomic_DNA"/>
</dbReference>
<dbReference type="Proteomes" id="UP000649617">
    <property type="component" value="Unassembled WGS sequence"/>
</dbReference>
<evidence type="ECO:0000256" key="1">
    <source>
        <dbReference type="SAM" id="MobiDB-lite"/>
    </source>
</evidence>
<gene>
    <name evidence="2" type="ORF">SPIL2461_LOCUS1107</name>
</gene>
<evidence type="ECO:0000313" key="2">
    <source>
        <dbReference type="EMBL" id="CAE7181860.1"/>
    </source>
</evidence>
<proteinExistence type="predicted"/>
<sequence>RPERSCPERGPSQPAASATKGGAEASTKLPQVVPARGSHKASEATAAAIYSQSFKQVSTDAADKRRLYRSSQSLPAIKVKQRSQPDLPSRKWRPPC</sequence>